<dbReference type="EMBL" id="LR746281">
    <property type="protein sequence ID" value="CAA7410802.1"/>
    <property type="molecule type" value="Genomic_DNA"/>
</dbReference>
<dbReference type="PANTHER" id="PTHR22814:SF306">
    <property type="entry name" value="HEAVY METAL-ASSOCIATED ISOPRENYLATED PLANT PROTEIN 45"/>
    <property type="match status" value="1"/>
</dbReference>
<evidence type="ECO:0000313" key="3">
    <source>
        <dbReference type="EMBL" id="CAA7410802.1"/>
    </source>
</evidence>
<dbReference type="Pfam" id="PF00403">
    <property type="entry name" value="HMA"/>
    <property type="match status" value="1"/>
</dbReference>
<name>A0A7I8LLR8_SPIIN</name>
<dbReference type="GO" id="GO:0046872">
    <property type="term" value="F:metal ion binding"/>
    <property type="evidence" value="ECO:0007669"/>
    <property type="project" value="UniProtKB-KW"/>
</dbReference>
<evidence type="ECO:0000259" key="2">
    <source>
        <dbReference type="PROSITE" id="PS50846"/>
    </source>
</evidence>
<evidence type="ECO:0000256" key="1">
    <source>
        <dbReference type="ARBA" id="ARBA00022723"/>
    </source>
</evidence>
<organism evidence="3 4">
    <name type="scientific">Spirodela intermedia</name>
    <name type="common">Intermediate duckweed</name>
    <dbReference type="NCBI Taxonomy" id="51605"/>
    <lineage>
        <taxon>Eukaryota</taxon>
        <taxon>Viridiplantae</taxon>
        <taxon>Streptophyta</taxon>
        <taxon>Embryophyta</taxon>
        <taxon>Tracheophyta</taxon>
        <taxon>Spermatophyta</taxon>
        <taxon>Magnoliopsida</taxon>
        <taxon>Liliopsida</taxon>
        <taxon>Araceae</taxon>
        <taxon>Lemnoideae</taxon>
        <taxon>Spirodela</taxon>
    </lineage>
</organism>
<accession>A0A7I8LLR8</accession>
<dbReference type="Proteomes" id="UP000663760">
    <property type="component" value="Chromosome 18"/>
</dbReference>
<evidence type="ECO:0000313" key="4">
    <source>
        <dbReference type="Proteomes" id="UP000663760"/>
    </source>
</evidence>
<dbReference type="OrthoDB" id="689350at2759"/>
<protein>
    <recommendedName>
        <fullName evidence="2">HMA domain-containing protein</fullName>
    </recommendedName>
</protein>
<dbReference type="InterPro" id="IPR036163">
    <property type="entry name" value="HMA_dom_sf"/>
</dbReference>
<sequence>MHARLYVGGTPFPTSFVYIKRNPGSRPLHSSLISQASVKDVPSLRAEDLAGLHLRRSPAVEASHAVFSLSKLTFLVFLPQTVELGVHMDCEGCEKRIRKAISKLEGVDSVEIDRDQQKVTVTGYVAPDKVLKLVRRTGRKAEFWPNPYDEEFHPYAAEYLEDSVFYSTYNYYQHGYNAETQGYFPDPPHSHVVGDDAAALFTDDNVHACAIM</sequence>
<keyword evidence="4" id="KW-1185">Reference proteome</keyword>
<keyword evidence="1" id="KW-0479">Metal-binding</keyword>
<gene>
    <name evidence="3" type="ORF">SI8410_18021480</name>
</gene>
<dbReference type="PROSITE" id="PS50846">
    <property type="entry name" value="HMA_2"/>
    <property type="match status" value="1"/>
</dbReference>
<dbReference type="SUPFAM" id="SSF55008">
    <property type="entry name" value="HMA, heavy metal-associated domain"/>
    <property type="match status" value="1"/>
</dbReference>
<feature type="domain" description="HMA" evidence="2">
    <location>
        <begin position="79"/>
        <end position="142"/>
    </location>
</feature>
<reference evidence="3" key="1">
    <citation type="submission" date="2020-02" db="EMBL/GenBank/DDBJ databases">
        <authorList>
            <person name="Scholz U."/>
            <person name="Mascher M."/>
            <person name="Fiebig A."/>
        </authorList>
    </citation>
    <scope>NUCLEOTIDE SEQUENCE</scope>
</reference>
<proteinExistence type="predicted"/>
<dbReference type="PANTHER" id="PTHR22814">
    <property type="entry name" value="COPPER TRANSPORT PROTEIN ATOX1-RELATED"/>
    <property type="match status" value="1"/>
</dbReference>
<dbReference type="AlphaFoldDB" id="A0A7I8LLR8"/>
<dbReference type="Gene3D" id="3.30.70.100">
    <property type="match status" value="1"/>
</dbReference>
<dbReference type="CDD" id="cd00371">
    <property type="entry name" value="HMA"/>
    <property type="match status" value="1"/>
</dbReference>
<dbReference type="InterPro" id="IPR006121">
    <property type="entry name" value="HMA_dom"/>
</dbReference>